<dbReference type="Gene3D" id="1.10.287.1260">
    <property type="match status" value="1"/>
</dbReference>
<evidence type="ECO:0000256" key="1">
    <source>
        <dbReference type="ARBA" id="ARBA00004651"/>
    </source>
</evidence>
<evidence type="ECO:0000256" key="5">
    <source>
        <dbReference type="ARBA" id="ARBA00022989"/>
    </source>
</evidence>
<keyword evidence="5 7" id="KW-1133">Transmembrane helix</keyword>
<dbReference type="SUPFAM" id="SSF82861">
    <property type="entry name" value="Mechanosensitive channel protein MscS (YggB), transmembrane region"/>
    <property type="match status" value="1"/>
</dbReference>
<feature type="domain" description="Mechanosensitive ion channel MscS C-terminal" evidence="9">
    <location>
        <begin position="251"/>
        <end position="338"/>
    </location>
</feature>
<dbReference type="InterPro" id="IPR011014">
    <property type="entry name" value="MscS_channel_TM-2"/>
</dbReference>
<dbReference type="InterPro" id="IPR023408">
    <property type="entry name" value="MscS_beta-dom_sf"/>
</dbReference>
<dbReference type="InterPro" id="IPR049142">
    <property type="entry name" value="MS_channel_1st"/>
</dbReference>
<accession>A0A1R1RVX6</accession>
<dbReference type="OrthoDB" id="9809206at2"/>
<dbReference type="InterPro" id="IPR049278">
    <property type="entry name" value="MS_channel_C"/>
</dbReference>
<comment type="caution">
    <text evidence="11">The sequence shown here is derived from an EMBL/GenBank/DDBJ whole genome shotgun (WGS) entry which is preliminary data.</text>
</comment>
<comment type="similarity">
    <text evidence="2">Belongs to the MscS (TC 1.A.23) family.</text>
</comment>
<feature type="domain" description="Mechanosensitive ion channel MscS" evidence="8">
    <location>
        <begin position="178"/>
        <end position="245"/>
    </location>
</feature>
<dbReference type="Pfam" id="PF21082">
    <property type="entry name" value="MS_channel_3rd"/>
    <property type="match status" value="1"/>
</dbReference>
<evidence type="ECO:0000259" key="8">
    <source>
        <dbReference type="Pfam" id="PF00924"/>
    </source>
</evidence>
<proteinExistence type="inferred from homology"/>
<dbReference type="GO" id="GO:0005886">
    <property type="term" value="C:plasma membrane"/>
    <property type="evidence" value="ECO:0007669"/>
    <property type="project" value="UniProtKB-SubCell"/>
</dbReference>
<evidence type="ECO:0000259" key="10">
    <source>
        <dbReference type="Pfam" id="PF21088"/>
    </source>
</evidence>
<dbReference type="Gene3D" id="3.30.70.100">
    <property type="match status" value="1"/>
</dbReference>
<dbReference type="Gene3D" id="2.30.30.60">
    <property type="match status" value="1"/>
</dbReference>
<evidence type="ECO:0000256" key="7">
    <source>
        <dbReference type="SAM" id="Phobius"/>
    </source>
</evidence>
<keyword evidence="4 7" id="KW-0812">Transmembrane</keyword>
<keyword evidence="12" id="KW-1185">Reference proteome</keyword>
<dbReference type="EMBL" id="MTJL01000016">
    <property type="protein sequence ID" value="OMI06139.1"/>
    <property type="molecule type" value="Genomic_DNA"/>
</dbReference>
<feature type="transmembrane region" description="Helical" evidence="7">
    <location>
        <begin position="137"/>
        <end position="154"/>
    </location>
</feature>
<name>A0A1R1QN95_9BACI</name>
<feature type="domain" description="Mechanosensitive ion channel transmembrane helices 2/3" evidence="10">
    <location>
        <begin position="136"/>
        <end position="177"/>
    </location>
</feature>
<reference evidence="11 12" key="1">
    <citation type="submission" date="2017-01" db="EMBL/GenBank/DDBJ databases">
        <title>Bacillus phylogenomics.</title>
        <authorList>
            <person name="Dunlap C."/>
        </authorList>
    </citation>
    <scope>NUCLEOTIDE SEQUENCE [LARGE SCALE GENOMIC DNA]</scope>
    <source>
        <strain evidence="11 12">NRRL B-41282</strain>
    </source>
</reference>
<dbReference type="AlphaFoldDB" id="A0A1R1QN95"/>
<dbReference type="Pfam" id="PF00924">
    <property type="entry name" value="MS_channel_2nd"/>
    <property type="match status" value="1"/>
</dbReference>
<organism evidence="11 12">
    <name type="scientific">Bacillus swezeyi</name>
    <dbReference type="NCBI Taxonomy" id="1925020"/>
    <lineage>
        <taxon>Bacteria</taxon>
        <taxon>Bacillati</taxon>
        <taxon>Bacillota</taxon>
        <taxon>Bacilli</taxon>
        <taxon>Bacillales</taxon>
        <taxon>Bacillaceae</taxon>
        <taxon>Bacillus</taxon>
    </lineage>
</organism>
<dbReference type="GO" id="GO:0055085">
    <property type="term" value="P:transmembrane transport"/>
    <property type="evidence" value="ECO:0007669"/>
    <property type="project" value="InterPro"/>
</dbReference>
<sequence length="358" mass="40931">MFTKYMTMEFAAEIGISIGILLLFFLLRKIFTKYLFNLILKLTNKTKTDFFSQVARAFEKPARWFFAILGIYLAIIYSPFFDTHMAIVHKLYRVSVIIIIVSGLYNLTASSSVLFYKINKRLELDMDDILAPFLSKILRFIIVALGISVIAGEFDYDVNGFVAGLGLGGFAFALAAKDTVGNFFGGIVIIMEKPFTIGDWIETNIVIGTVEDISFRSTRVRTAGEALVTVPNSVLANEAIMNWTKMRKRQVTFSLDIDPSTPREKVERCVERFKEMLRSHEQVNQDVIMVNLEVLQDTHLSIFFNYYTNTTVWAENLDVRQDVNYKILDIMKEEEVDFVSPGHSLFELKKMTDQQNNA</sequence>
<comment type="subcellular location">
    <subcellularLocation>
        <location evidence="1">Cell membrane</location>
        <topology evidence="1">Multi-pass membrane protein</topology>
    </subcellularLocation>
</comment>
<feature type="transmembrane region" description="Helical" evidence="7">
    <location>
        <begin position="92"/>
        <end position="116"/>
    </location>
</feature>
<dbReference type="PANTHER" id="PTHR43634">
    <property type="entry name" value="OW CONDUCTANCE MECHANOSENSITIVE CHANNEL"/>
    <property type="match status" value="1"/>
</dbReference>
<dbReference type="InterPro" id="IPR010920">
    <property type="entry name" value="LSM_dom_sf"/>
</dbReference>
<dbReference type="GeneID" id="92788886"/>
<dbReference type="InterPro" id="IPR011066">
    <property type="entry name" value="MscS_channel_C_sf"/>
</dbReference>
<feature type="transmembrane region" description="Helical" evidence="7">
    <location>
        <begin position="6"/>
        <end position="27"/>
    </location>
</feature>
<dbReference type="Pfam" id="PF21088">
    <property type="entry name" value="MS_channel_1st"/>
    <property type="match status" value="1"/>
</dbReference>
<accession>A0A1R1QN95</accession>
<evidence type="ECO:0000259" key="9">
    <source>
        <dbReference type="Pfam" id="PF21082"/>
    </source>
</evidence>
<keyword evidence="6 7" id="KW-0472">Membrane</keyword>
<evidence type="ECO:0000256" key="2">
    <source>
        <dbReference type="ARBA" id="ARBA00008017"/>
    </source>
</evidence>
<evidence type="ECO:0000256" key="6">
    <source>
        <dbReference type="ARBA" id="ARBA00023136"/>
    </source>
</evidence>
<evidence type="ECO:0000313" key="12">
    <source>
        <dbReference type="Proteomes" id="UP000187367"/>
    </source>
</evidence>
<evidence type="ECO:0000256" key="3">
    <source>
        <dbReference type="ARBA" id="ARBA00022475"/>
    </source>
</evidence>
<dbReference type="RefSeq" id="WP_076761624.1">
    <property type="nucleotide sequence ID" value="NZ_CP133085.1"/>
</dbReference>
<evidence type="ECO:0000256" key="4">
    <source>
        <dbReference type="ARBA" id="ARBA00022692"/>
    </source>
</evidence>
<dbReference type="PANTHER" id="PTHR43634:SF2">
    <property type="entry name" value="LOW CONDUCTANCE MECHANOSENSITIVE CHANNEL YNAI"/>
    <property type="match status" value="1"/>
</dbReference>
<evidence type="ECO:0000313" key="11">
    <source>
        <dbReference type="EMBL" id="OMI06139.1"/>
    </source>
</evidence>
<dbReference type="InterPro" id="IPR006685">
    <property type="entry name" value="MscS_channel_2nd"/>
</dbReference>
<feature type="transmembrane region" description="Helical" evidence="7">
    <location>
        <begin position="62"/>
        <end position="80"/>
    </location>
</feature>
<dbReference type="Proteomes" id="UP000187367">
    <property type="component" value="Unassembled WGS sequence"/>
</dbReference>
<dbReference type="InterPro" id="IPR045042">
    <property type="entry name" value="YnaI-like"/>
</dbReference>
<keyword evidence="3" id="KW-1003">Cell membrane</keyword>
<dbReference type="SUPFAM" id="SSF82689">
    <property type="entry name" value="Mechanosensitive channel protein MscS (YggB), C-terminal domain"/>
    <property type="match status" value="1"/>
</dbReference>
<dbReference type="SUPFAM" id="SSF50182">
    <property type="entry name" value="Sm-like ribonucleoproteins"/>
    <property type="match status" value="1"/>
</dbReference>
<gene>
    <name evidence="11" type="ORF">BW143_09390</name>
</gene>
<protein>
    <submittedName>
        <fullName evidence="11">Mechanosensitive ion channel protein</fullName>
    </submittedName>
</protein>